<dbReference type="Proteomes" id="UP001549110">
    <property type="component" value="Unassembled WGS sequence"/>
</dbReference>
<feature type="transmembrane region" description="Helical" evidence="1">
    <location>
        <begin position="287"/>
        <end position="307"/>
    </location>
</feature>
<keyword evidence="4" id="KW-1185">Reference proteome</keyword>
<dbReference type="InterPro" id="IPR029044">
    <property type="entry name" value="Nucleotide-diphossugar_trans"/>
</dbReference>
<dbReference type="CDD" id="cd04179">
    <property type="entry name" value="DPM_DPG-synthase_like"/>
    <property type="match status" value="1"/>
</dbReference>
<keyword evidence="1" id="KW-0472">Membrane</keyword>
<dbReference type="PANTHER" id="PTHR48090:SF7">
    <property type="entry name" value="RFBJ PROTEIN"/>
    <property type="match status" value="1"/>
</dbReference>
<reference evidence="3 4" key="1">
    <citation type="submission" date="2024-06" db="EMBL/GenBank/DDBJ databases">
        <title>Genomic Encyclopedia of Type Strains, Phase IV (KMG-IV): sequencing the most valuable type-strain genomes for metagenomic binning, comparative biology and taxonomic classification.</title>
        <authorList>
            <person name="Goeker M."/>
        </authorList>
    </citation>
    <scope>NUCLEOTIDE SEQUENCE [LARGE SCALE GENOMIC DNA]</scope>
    <source>
        <strain evidence="3 4">DSM 17809</strain>
    </source>
</reference>
<dbReference type="SUPFAM" id="SSF53448">
    <property type="entry name" value="Nucleotide-diphospho-sugar transferases"/>
    <property type="match status" value="1"/>
</dbReference>
<keyword evidence="1" id="KW-0812">Transmembrane</keyword>
<evidence type="ECO:0000313" key="4">
    <source>
        <dbReference type="Proteomes" id="UP001549110"/>
    </source>
</evidence>
<feature type="domain" description="Glycosyltransferase 2-like" evidence="2">
    <location>
        <begin position="43"/>
        <end position="208"/>
    </location>
</feature>
<organism evidence="3 4">
    <name type="scientific">Phenylobacterium koreense</name>
    <dbReference type="NCBI Taxonomy" id="266125"/>
    <lineage>
        <taxon>Bacteria</taxon>
        <taxon>Pseudomonadati</taxon>
        <taxon>Pseudomonadota</taxon>
        <taxon>Alphaproteobacteria</taxon>
        <taxon>Caulobacterales</taxon>
        <taxon>Caulobacteraceae</taxon>
        <taxon>Phenylobacterium</taxon>
    </lineage>
</organism>
<gene>
    <name evidence="3" type="ORF">ABID41_003694</name>
</gene>
<feature type="transmembrane region" description="Helical" evidence="1">
    <location>
        <begin position="313"/>
        <end position="334"/>
    </location>
</feature>
<sequence length="362" mass="39500">MELKRPAASPMTASATHPVVLAGLAGQDDAGLQRALAGARVWIVIPCYKARAHILRVIAKIPRWVEGVVCVDDACPQNTAGLLEMQKDLDPRVAVLRLTENQGVGGAVLAGYAEAERRGGRILVKVDSDDQMDLGYLSHLVTPILLGEADYTKGNRFTSVGHLGPMPRIRIFGNAMLSFAAKLSTGYWGIFDPTNGFTAIEASVARQIRDKKVARRFFFETDILYHLGTLRAVARDVPIPARYGDEISNLRIRDVVGPFAFKHGRNFLVRIAGQYFFRDFNVATVEMVLGALLLAFGSVYGLHWIALRDPGDVAPAGVVMAAALPVIIGVQLLLQALNFDVMNTPTRAIHPYLRALERMGSD</sequence>
<evidence type="ECO:0000313" key="3">
    <source>
        <dbReference type="EMBL" id="MET3528552.1"/>
    </source>
</evidence>
<keyword evidence="1" id="KW-1133">Transmembrane helix</keyword>
<accession>A0ABV2ENP1</accession>
<dbReference type="Pfam" id="PF00535">
    <property type="entry name" value="Glycos_transf_2"/>
    <property type="match status" value="1"/>
</dbReference>
<protein>
    <submittedName>
        <fullName evidence="3">Glycosyltransferase involved in cell wall biosynthesis</fullName>
    </submittedName>
</protein>
<evidence type="ECO:0000256" key="1">
    <source>
        <dbReference type="SAM" id="Phobius"/>
    </source>
</evidence>
<dbReference type="InterPro" id="IPR001173">
    <property type="entry name" value="Glyco_trans_2-like"/>
</dbReference>
<dbReference type="PANTHER" id="PTHR48090">
    <property type="entry name" value="UNDECAPRENYL-PHOSPHATE 4-DEOXY-4-FORMAMIDO-L-ARABINOSE TRANSFERASE-RELATED"/>
    <property type="match status" value="1"/>
</dbReference>
<evidence type="ECO:0000259" key="2">
    <source>
        <dbReference type="Pfam" id="PF00535"/>
    </source>
</evidence>
<dbReference type="Gene3D" id="3.90.550.10">
    <property type="entry name" value="Spore Coat Polysaccharide Biosynthesis Protein SpsA, Chain A"/>
    <property type="match status" value="1"/>
</dbReference>
<dbReference type="InterPro" id="IPR050256">
    <property type="entry name" value="Glycosyltransferase_2"/>
</dbReference>
<name>A0ABV2ENP1_9CAUL</name>
<dbReference type="EMBL" id="JBEPLU010000004">
    <property type="protein sequence ID" value="MET3528552.1"/>
    <property type="molecule type" value="Genomic_DNA"/>
</dbReference>
<dbReference type="RefSeq" id="WP_354298427.1">
    <property type="nucleotide sequence ID" value="NZ_JBEPLU010000004.1"/>
</dbReference>
<comment type="caution">
    <text evidence="3">The sequence shown here is derived from an EMBL/GenBank/DDBJ whole genome shotgun (WGS) entry which is preliminary data.</text>
</comment>
<proteinExistence type="predicted"/>